<dbReference type="Proteomes" id="UP000270094">
    <property type="component" value="Unassembled WGS sequence"/>
</dbReference>
<evidence type="ECO:0000313" key="1">
    <source>
        <dbReference type="EMBL" id="VDM65838.1"/>
    </source>
</evidence>
<proteinExistence type="predicted"/>
<evidence type="ECO:0000313" key="2">
    <source>
        <dbReference type="Proteomes" id="UP000270094"/>
    </source>
</evidence>
<gene>
    <name evidence="1" type="ORF">SVUK_LOCUS836</name>
</gene>
<sequence>MVETWFRPEDVAAMMVCIAARTSAGRIRGGILLVGIIGFDAGVDEINVESLRDRFHLLSGRSSRKAKIGVGGDCLGVVGEEHETISMASRGRVLLINPWPVHDICLDDIRRRRWPAKLSPQAIVDLCGSENQLAANSARREAFAWPTLSWKSGESGKSNSY</sequence>
<name>A0A3P7KAD9_STRVU</name>
<dbReference type="EMBL" id="UYYB01001515">
    <property type="protein sequence ID" value="VDM65838.1"/>
    <property type="molecule type" value="Genomic_DNA"/>
</dbReference>
<keyword evidence="2" id="KW-1185">Reference proteome</keyword>
<dbReference type="AlphaFoldDB" id="A0A3P7KAD9"/>
<accession>A0A3P7KAD9</accession>
<reference evidence="1 2" key="1">
    <citation type="submission" date="2018-11" db="EMBL/GenBank/DDBJ databases">
        <authorList>
            <consortium name="Pathogen Informatics"/>
        </authorList>
    </citation>
    <scope>NUCLEOTIDE SEQUENCE [LARGE SCALE GENOMIC DNA]</scope>
</reference>
<organism evidence="1 2">
    <name type="scientific">Strongylus vulgaris</name>
    <name type="common">Blood worm</name>
    <dbReference type="NCBI Taxonomy" id="40348"/>
    <lineage>
        <taxon>Eukaryota</taxon>
        <taxon>Metazoa</taxon>
        <taxon>Ecdysozoa</taxon>
        <taxon>Nematoda</taxon>
        <taxon>Chromadorea</taxon>
        <taxon>Rhabditida</taxon>
        <taxon>Rhabditina</taxon>
        <taxon>Rhabditomorpha</taxon>
        <taxon>Strongyloidea</taxon>
        <taxon>Strongylidae</taxon>
        <taxon>Strongylus</taxon>
    </lineage>
</organism>
<protein>
    <submittedName>
        <fullName evidence="1">Uncharacterized protein</fullName>
    </submittedName>
</protein>